<gene>
    <name evidence="1" type="ORF">FB4_1717</name>
</gene>
<name>I8RAR5_9FIRM</name>
<proteinExistence type="predicted"/>
<keyword evidence="2" id="KW-1185">Reference proteome</keyword>
<accession>I8RAR5</accession>
<sequence length="41" mass="4811">MNYIICYYLEDNDNGPKKLDHPLMDNENTEIYDSSLKSNSI</sequence>
<dbReference type="AlphaFoldDB" id="I8RAR5"/>
<organism evidence="1 2">
    <name type="scientific">Pelosinus fermentans B4</name>
    <dbReference type="NCBI Taxonomy" id="1149862"/>
    <lineage>
        <taxon>Bacteria</taxon>
        <taxon>Bacillati</taxon>
        <taxon>Bacillota</taxon>
        <taxon>Negativicutes</taxon>
        <taxon>Selenomonadales</taxon>
        <taxon>Sporomusaceae</taxon>
        <taxon>Pelosinus</taxon>
    </lineage>
</organism>
<dbReference type="EMBL" id="AKVJ01000076">
    <property type="protein sequence ID" value="EIW16028.1"/>
    <property type="molecule type" value="Genomic_DNA"/>
</dbReference>
<reference evidence="1 2" key="1">
    <citation type="journal article" date="2012" name="J. Bacteriol.">
        <title>Draft Genome Sequences for Two Metal-Reducing Pelosinus fermentans Strains Isolated from a Cr(VI)-Contaminated Site and for Type Strain R7.</title>
        <authorList>
            <person name="Brown S.D."/>
            <person name="Podar M."/>
            <person name="Klingeman D.M."/>
            <person name="Johnson C.M."/>
            <person name="Yang Z.K."/>
            <person name="Utturkar S.M."/>
            <person name="Land M.L."/>
            <person name="Mosher J.J."/>
            <person name="Hurt R.A.Jr."/>
            <person name="Phelps T.J."/>
            <person name="Palumbo A.V."/>
            <person name="Arkin A.P."/>
            <person name="Hazen T.C."/>
            <person name="Elias D.A."/>
        </authorList>
    </citation>
    <scope>NUCLEOTIDE SEQUENCE [LARGE SCALE GENOMIC DNA]</scope>
    <source>
        <strain evidence="1 2">B4</strain>
    </source>
</reference>
<comment type="caution">
    <text evidence="1">The sequence shown here is derived from an EMBL/GenBank/DDBJ whole genome shotgun (WGS) entry which is preliminary data.</text>
</comment>
<evidence type="ECO:0000313" key="2">
    <source>
        <dbReference type="Proteomes" id="UP000004324"/>
    </source>
</evidence>
<protein>
    <submittedName>
        <fullName evidence="1">Uncharacterized protein</fullName>
    </submittedName>
</protein>
<evidence type="ECO:0000313" key="1">
    <source>
        <dbReference type="EMBL" id="EIW16028.1"/>
    </source>
</evidence>
<dbReference type="Proteomes" id="UP000004324">
    <property type="component" value="Unassembled WGS sequence"/>
</dbReference>